<dbReference type="AlphaFoldDB" id="A0A928VY91"/>
<dbReference type="RefSeq" id="WP_264322562.1">
    <property type="nucleotide sequence ID" value="NZ_JADEXN010000349.1"/>
</dbReference>
<accession>A0A928VY91</accession>
<comment type="caution">
    <text evidence="1">The sequence shown here is derived from an EMBL/GenBank/DDBJ whole genome shotgun (WGS) entry which is preliminary data.</text>
</comment>
<organism evidence="1 2">
    <name type="scientific">Zarconia navalis LEGE 11467</name>
    <dbReference type="NCBI Taxonomy" id="1828826"/>
    <lineage>
        <taxon>Bacteria</taxon>
        <taxon>Bacillati</taxon>
        <taxon>Cyanobacteriota</taxon>
        <taxon>Cyanophyceae</taxon>
        <taxon>Oscillatoriophycideae</taxon>
        <taxon>Oscillatoriales</taxon>
        <taxon>Oscillatoriales incertae sedis</taxon>
        <taxon>Zarconia</taxon>
        <taxon>Zarconia navalis</taxon>
    </lineage>
</organism>
<reference evidence="1" key="1">
    <citation type="submission" date="2020-10" db="EMBL/GenBank/DDBJ databases">
        <authorList>
            <person name="Castelo-Branco R."/>
            <person name="Eusebio N."/>
            <person name="Adriana R."/>
            <person name="Vieira A."/>
            <person name="Brugerolle De Fraissinette N."/>
            <person name="Rezende De Castro R."/>
            <person name="Schneider M.P."/>
            <person name="Vasconcelos V."/>
            <person name="Leao P.N."/>
        </authorList>
    </citation>
    <scope>NUCLEOTIDE SEQUENCE</scope>
    <source>
        <strain evidence="1">LEGE 11467</strain>
    </source>
</reference>
<proteinExistence type="predicted"/>
<protein>
    <submittedName>
        <fullName evidence="1">Uncharacterized protein</fullName>
    </submittedName>
</protein>
<gene>
    <name evidence="1" type="ORF">IQ235_16645</name>
</gene>
<dbReference type="EMBL" id="JADEXN010000349">
    <property type="protein sequence ID" value="MBE9042402.1"/>
    <property type="molecule type" value="Genomic_DNA"/>
</dbReference>
<dbReference type="Proteomes" id="UP000621799">
    <property type="component" value="Unassembled WGS sequence"/>
</dbReference>
<evidence type="ECO:0000313" key="2">
    <source>
        <dbReference type="Proteomes" id="UP000621799"/>
    </source>
</evidence>
<sequence>MEMFLDRSQISLEELFARAWKTGCLTDTEQQQLREQLLEKSVTRDEQSTIERLLHATRRGWLKVI</sequence>
<name>A0A928VY91_9CYAN</name>
<keyword evidence="2" id="KW-1185">Reference proteome</keyword>
<evidence type="ECO:0000313" key="1">
    <source>
        <dbReference type="EMBL" id="MBE9042402.1"/>
    </source>
</evidence>